<feature type="compositionally biased region" description="Basic and acidic residues" evidence="3">
    <location>
        <begin position="349"/>
        <end position="358"/>
    </location>
</feature>
<feature type="short sequence motif" description="GXSXG" evidence="2">
    <location>
        <begin position="46"/>
        <end position="50"/>
    </location>
</feature>
<dbReference type="PANTHER" id="PTHR46394">
    <property type="entry name" value="ANNEXIN"/>
    <property type="match status" value="1"/>
</dbReference>
<organism evidence="5 6">
    <name type="scientific">Microtetraspora malaysiensis</name>
    <dbReference type="NCBI Taxonomy" id="161358"/>
    <lineage>
        <taxon>Bacteria</taxon>
        <taxon>Bacillati</taxon>
        <taxon>Actinomycetota</taxon>
        <taxon>Actinomycetes</taxon>
        <taxon>Streptosporangiales</taxon>
        <taxon>Streptosporangiaceae</taxon>
        <taxon>Microtetraspora</taxon>
    </lineage>
</organism>
<evidence type="ECO:0000259" key="4">
    <source>
        <dbReference type="PROSITE" id="PS51635"/>
    </source>
</evidence>
<feature type="compositionally biased region" description="Basic residues" evidence="3">
    <location>
        <begin position="359"/>
        <end position="368"/>
    </location>
</feature>
<dbReference type="PANTHER" id="PTHR46394:SF1">
    <property type="entry name" value="PNPLA DOMAIN-CONTAINING PROTEIN"/>
    <property type="match status" value="1"/>
</dbReference>
<feature type="region of interest" description="Disordered" evidence="3">
    <location>
        <begin position="340"/>
        <end position="368"/>
    </location>
</feature>
<dbReference type="Pfam" id="PF01734">
    <property type="entry name" value="Patatin"/>
    <property type="match status" value="1"/>
</dbReference>
<evidence type="ECO:0000256" key="1">
    <source>
        <dbReference type="ARBA" id="ARBA00023098"/>
    </source>
</evidence>
<feature type="domain" description="PNPLA" evidence="4">
    <location>
        <begin position="10"/>
        <end position="225"/>
    </location>
</feature>
<feature type="short sequence motif" description="DGA/G" evidence="2">
    <location>
        <begin position="212"/>
        <end position="214"/>
    </location>
</feature>
<feature type="active site" description="Nucleophile" evidence="2">
    <location>
        <position position="48"/>
    </location>
</feature>
<dbReference type="InterPro" id="IPR016035">
    <property type="entry name" value="Acyl_Trfase/lysoPLipase"/>
</dbReference>
<keyword evidence="2" id="KW-0442">Lipid degradation</keyword>
<dbReference type="InterPro" id="IPR002641">
    <property type="entry name" value="PNPLA_dom"/>
</dbReference>
<evidence type="ECO:0000256" key="3">
    <source>
        <dbReference type="SAM" id="MobiDB-lite"/>
    </source>
</evidence>
<feature type="short sequence motif" description="GXGXXG" evidence="2">
    <location>
        <begin position="14"/>
        <end position="19"/>
    </location>
</feature>
<evidence type="ECO:0000313" key="6">
    <source>
        <dbReference type="Proteomes" id="UP001602013"/>
    </source>
</evidence>
<dbReference type="InterPro" id="IPR052580">
    <property type="entry name" value="Lipid_Hydrolase"/>
</dbReference>
<sequence length="368" mass="41197">MADREKPADLVLEGGGVKGIGLVGALYELEKAGYRFGRAADTRVAGTSAGAVTGALVAAGMPAERMRRVMREVDYRKFQDKSAAEHIPLAGKGFSLLSLLFERGIYEGAYLREWLGNQLTDLGVETFDDLALKDPAPWMSEDQRYSLVVMATDVTLGQLVRLPWDYRTVYGVKEPGKQRVVDAVRASMSIPFFFEPVTITNPETRLRSTLVDGGVLSNFPIDTLDRPDGKQPRWPTFGVKLLPAFRDDALKLPLIGTPRVPAVRLLMSLIGTSIVGHDQTRFNQPWVKARTIEVDTETVGITDFDLNDQQKQRLYTNGRAAAASFLDRWDWDEYRTRYRPPAARPARTVAERDREPVRRRASAGQRRQ</sequence>
<dbReference type="Gene3D" id="3.40.1090.10">
    <property type="entry name" value="Cytosolic phospholipase A2 catalytic domain"/>
    <property type="match status" value="1"/>
</dbReference>
<dbReference type="RefSeq" id="WP_387417366.1">
    <property type="nucleotide sequence ID" value="NZ_JBIASD010000041.1"/>
</dbReference>
<keyword evidence="1 2" id="KW-0443">Lipid metabolism</keyword>
<reference evidence="5 6" key="1">
    <citation type="submission" date="2024-10" db="EMBL/GenBank/DDBJ databases">
        <title>The Natural Products Discovery Center: Release of the First 8490 Sequenced Strains for Exploring Actinobacteria Biosynthetic Diversity.</title>
        <authorList>
            <person name="Kalkreuter E."/>
            <person name="Kautsar S.A."/>
            <person name="Yang D."/>
            <person name="Bader C.D."/>
            <person name="Teijaro C.N."/>
            <person name="Fluegel L."/>
            <person name="Davis C.M."/>
            <person name="Simpson J.R."/>
            <person name="Lauterbach L."/>
            <person name="Steele A.D."/>
            <person name="Gui C."/>
            <person name="Meng S."/>
            <person name="Li G."/>
            <person name="Viehrig K."/>
            <person name="Ye F."/>
            <person name="Su P."/>
            <person name="Kiefer A.F."/>
            <person name="Nichols A."/>
            <person name="Cepeda A.J."/>
            <person name="Yan W."/>
            <person name="Fan B."/>
            <person name="Jiang Y."/>
            <person name="Adhikari A."/>
            <person name="Zheng C.-J."/>
            <person name="Schuster L."/>
            <person name="Cowan T.M."/>
            <person name="Smanski M.J."/>
            <person name="Chevrette M.G."/>
            <person name="De Carvalho L.P.S."/>
            <person name="Shen B."/>
        </authorList>
    </citation>
    <scope>NUCLEOTIDE SEQUENCE [LARGE SCALE GENOMIC DNA]</scope>
    <source>
        <strain evidence="5 6">NPDC002173</strain>
    </source>
</reference>
<dbReference type="Proteomes" id="UP001602013">
    <property type="component" value="Unassembled WGS sequence"/>
</dbReference>
<evidence type="ECO:0000313" key="5">
    <source>
        <dbReference type="EMBL" id="MFF3671171.1"/>
    </source>
</evidence>
<dbReference type="PROSITE" id="PS51635">
    <property type="entry name" value="PNPLA"/>
    <property type="match status" value="1"/>
</dbReference>
<dbReference type="SUPFAM" id="SSF52151">
    <property type="entry name" value="FabD/lysophospholipase-like"/>
    <property type="match status" value="1"/>
</dbReference>
<feature type="active site" description="Proton acceptor" evidence="2">
    <location>
        <position position="212"/>
    </location>
</feature>
<name>A0ABW6T1M2_9ACTN</name>
<keyword evidence="6" id="KW-1185">Reference proteome</keyword>
<dbReference type="CDD" id="cd07207">
    <property type="entry name" value="Pat_ExoU_VipD_like"/>
    <property type="match status" value="1"/>
</dbReference>
<evidence type="ECO:0000256" key="2">
    <source>
        <dbReference type="PROSITE-ProRule" id="PRU01161"/>
    </source>
</evidence>
<dbReference type="EMBL" id="JBIASD010000041">
    <property type="protein sequence ID" value="MFF3671171.1"/>
    <property type="molecule type" value="Genomic_DNA"/>
</dbReference>
<accession>A0ABW6T1M2</accession>
<proteinExistence type="predicted"/>
<comment type="caution">
    <text evidence="5">The sequence shown here is derived from an EMBL/GenBank/DDBJ whole genome shotgun (WGS) entry which is preliminary data.</text>
</comment>
<keyword evidence="2" id="KW-0378">Hydrolase</keyword>
<protein>
    <submittedName>
        <fullName evidence="5">Patatin-like phospholipase family protein</fullName>
    </submittedName>
</protein>
<gene>
    <name evidence="5" type="ORF">ACFYXI_36860</name>
</gene>